<feature type="compositionally biased region" description="Basic and acidic residues" evidence="1">
    <location>
        <begin position="29"/>
        <end position="58"/>
    </location>
</feature>
<evidence type="ECO:0000256" key="1">
    <source>
        <dbReference type="SAM" id="MobiDB-lite"/>
    </source>
</evidence>
<sequence length="73" mass="8644">MNRTHIEEGSELRQKSIPHLESSSSNEKWNTKEHITSRNGDRHEKNEQQLNRTIKESIRQSGLENARRRSLLH</sequence>
<reference evidence="4" key="1">
    <citation type="submission" date="2016-06" db="UniProtKB">
        <authorList>
            <consortium name="WormBaseParasite"/>
        </authorList>
    </citation>
    <scope>IDENTIFICATION</scope>
</reference>
<dbReference type="EMBL" id="UZAK01034049">
    <property type="protein sequence ID" value="VDP41942.1"/>
    <property type="molecule type" value="Genomic_DNA"/>
</dbReference>
<evidence type="ECO:0000313" key="4">
    <source>
        <dbReference type="WBParaSite" id="SCUD_0001087101-mRNA-1"/>
    </source>
</evidence>
<evidence type="ECO:0000313" key="3">
    <source>
        <dbReference type="Proteomes" id="UP000279833"/>
    </source>
</evidence>
<feature type="compositionally biased region" description="Basic and acidic residues" evidence="1">
    <location>
        <begin position="1"/>
        <end position="14"/>
    </location>
</feature>
<keyword evidence="3" id="KW-1185">Reference proteome</keyword>
<dbReference type="WBParaSite" id="SCUD_0001087101-mRNA-1">
    <property type="protein sequence ID" value="SCUD_0001087101-mRNA-1"/>
    <property type="gene ID" value="SCUD_0001087101"/>
</dbReference>
<organism evidence="4">
    <name type="scientific">Schistosoma curassoni</name>
    <dbReference type="NCBI Taxonomy" id="6186"/>
    <lineage>
        <taxon>Eukaryota</taxon>
        <taxon>Metazoa</taxon>
        <taxon>Spiralia</taxon>
        <taxon>Lophotrochozoa</taxon>
        <taxon>Platyhelminthes</taxon>
        <taxon>Trematoda</taxon>
        <taxon>Digenea</taxon>
        <taxon>Strigeidida</taxon>
        <taxon>Schistosomatoidea</taxon>
        <taxon>Schistosomatidae</taxon>
        <taxon>Schistosoma</taxon>
    </lineage>
</organism>
<dbReference type="Proteomes" id="UP000279833">
    <property type="component" value="Unassembled WGS sequence"/>
</dbReference>
<proteinExistence type="predicted"/>
<gene>
    <name evidence="2" type="ORF">SCUD_LOCUS10871</name>
</gene>
<name>A0A183K794_9TREM</name>
<evidence type="ECO:0000313" key="2">
    <source>
        <dbReference type="EMBL" id="VDP41942.1"/>
    </source>
</evidence>
<accession>A0A183K794</accession>
<reference evidence="2 3" key="2">
    <citation type="submission" date="2018-11" db="EMBL/GenBank/DDBJ databases">
        <authorList>
            <consortium name="Pathogen Informatics"/>
        </authorList>
    </citation>
    <scope>NUCLEOTIDE SEQUENCE [LARGE SCALE GENOMIC DNA]</scope>
    <source>
        <strain evidence="2">Dakar</strain>
        <strain evidence="3">Dakar, Senegal</strain>
    </source>
</reference>
<protein>
    <submittedName>
        <fullName evidence="4">BHLH domain-containing protein</fullName>
    </submittedName>
</protein>
<feature type="region of interest" description="Disordered" evidence="1">
    <location>
        <begin position="1"/>
        <end position="73"/>
    </location>
</feature>
<dbReference type="AlphaFoldDB" id="A0A183K794"/>